<evidence type="ECO:0000313" key="2">
    <source>
        <dbReference type="Proteomes" id="UP001387110"/>
    </source>
</evidence>
<dbReference type="InterPro" id="IPR043519">
    <property type="entry name" value="NT_sf"/>
</dbReference>
<keyword evidence="2" id="KW-1185">Reference proteome</keyword>
<evidence type="ECO:0000313" key="1">
    <source>
        <dbReference type="EMBL" id="MEI4460971.1"/>
    </source>
</evidence>
<keyword evidence="1" id="KW-0548">Nucleotidyltransferase</keyword>
<dbReference type="Proteomes" id="UP001387110">
    <property type="component" value="Unassembled WGS sequence"/>
</dbReference>
<dbReference type="GO" id="GO:0016779">
    <property type="term" value="F:nucleotidyltransferase activity"/>
    <property type="evidence" value="ECO:0007669"/>
    <property type="project" value="UniProtKB-KW"/>
</dbReference>
<keyword evidence="1" id="KW-0808">Transferase</keyword>
<protein>
    <submittedName>
        <fullName evidence="1">Nucleotidyltransferase domain-containing protein</fullName>
        <ecNumber evidence="1">2.7.7.-</ecNumber>
    </submittedName>
</protein>
<dbReference type="Gene3D" id="3.30.460.10">
    <property type="entry name" value="Beta Polymerase, domain 2"/>
    <property type="match status" value="1"/>
</dbReference>
<gene>
    <name evidence="1" type="ORF">SZL87_00895</name>
</gene>
<dbReference type="EC" id="2.7.7.-" evidence="1"/>
<dbReference type="EMBL" id="JBAWKY010000001">
    <property type="protein sequence ID" value="MEI4460971.1"/>
    <property type="molecule type" value="Genomic_DNA"/>
</dbReference>
<proteinExistence type="predicted"/>
<comment type="caution">
    <text evidence="1">The sequence shown here is derived from an EMBL/GenBank/DDBJ whole genome shotgun (WGS) entry which is preliminary data.</text>
</comment>
<dbReference type="SUPFAM" id="SSF81301">
    <property type="entry name" value="Nucleotidyltransferase"/>
    <property type="match status" value="1"/>
</dbReference>
<dbReference type="RefSeq" id="WP_336448810.1">
    <property type="nucleotide sequence ID" value="NZ_JBAWKY010000001.1"/>
</dbReference>
<dbReference type="CDD" id="cd05403">
    <property type="entry name" value="NT_KNTase_like"/>
    <property type="match status" value="1"/>
</dbReference>
<accession>A0ABU8EDF3</accession>
<name>A0ABU8EDF3_9BACL</name>
<sequence length="240" mass="27674">MKTKWTRMEWCDWIMPLVASRYPNHCAVLLAGSHTRGQATAQSDVDVIIFEASRGQAYRESFIHDGVPVEAFVHSFETIQPFFESDRERGRPSLQRMIADSWTIEDHPNLASIRQEAVQQLADGPVVWTTSEQERARYFLSDVLDDFESVTNRAEGLAIASRLYEQSIEFVLRANRRFIGQGKWAIRALAEFDEDYASRHTLAFELYYQSDDRREVVALVDDYLAPFGGRYFDGFTLGKR</sequence>
<reference evidence="1 2" key="1">
    <citation type="submission" date="2023-12" db="EMBL/GenBank/DDBJ databases">
        <authorList>
            <person name="Easwaran N."/>
            <person name="Lazarus H.P.S."/>
        </authorList>
    </citation>
    <scope>NUCLEOTIDE SEQUENCE [LARGE SCALE GENOMIC DNA]</scope>
    <source>
        <strain evidence="1 2">VIT-2023</strain>
    </source>
</reference>
<organism evidence="1 2">
    <name type="scientific">Exiguobacterium indicum</name>
    <dbReference type="NCBI Taxonomy" id="296995"/>
    <lineage>
        <taxon>Bacteria</taxon>
        <taxon>Bacillati</taxon>
        <taxon>Bacillota</taxon>
        <taxon>Bacilli</taxon>
        <taxon>Bacillales</taxon>
        <taxon>Bacillales Family XII. Incertae Sedis</taxon>
        <taxon>Exiguobacterium</taxon>
    </lineage>
</organism>